<dbReference type="InterPro" id="IPR008271">
    <property type="entry name" value="Ser/Thr_kinase_AS"/>
</dbReference>
<keyword evidence="1" id="KW-0723">Serine/threonine-protein kinase</keyword>
<dbReference type="PANTHER" id="PTHR24345">
    <property type="entry name" value="SERINE/THREONINE-PROTEIN KINASE PLK"/>
    <property type="match status" value="1"/>
</dbReference>
<dbReference type="PROSITE" id="PS50088">
    <property type="entry name" value="ANK_REPEAT"/>
    <property type="match status" value="3"/>
</dbReference>
<dbReference type="FunFam" id="1.10.510.10:FF:000945">
    <property type="entry name" value="Uncharacterized protein"/>
    <property type="match status" value="1"/>
</dbReference>
<proteinExistence type="predicted"/>
<dbReference type="InterPro" id="IPR017441">
    <property type="entry name" value="Protein_kinase_ATP_BS"/>
</dbReference>
<feature type="binding site" evidence="7">
    <location>
        <position position="550"/>
    </location>
    <ligand>
        <name>ATP</name>
        <dbReference type="ChEBI" id="CHEBI:30616"/>
    </ligand>
</feature>
<dbReference type="PROSITE" id="PS00108">
    <property type="entry name" value="PROTEIN_KINASE_ST"/>
    <property type="match status" value="1"/>
</dbReference>
<dbReference type="InterPro" id="IPR002110">
    <property type="entry name" value="Ankyrin_rpt"/>
</dbReference>
<dbReference type="EMBL" id="CAJJDM010000111">
    <property type="protein sequence ID" value="CAD8099090.1"/>
    <property type="molecule type" value="Genomic_DNA"/>
</dbReference>
<dbReference type="AlphaFoldDB" id="A0A8S1P7P3"/>
<dbReference type="InterPro" id="IPR000719">
    <property type="entry name" value="Prot_kinase_dom"/>
</dbReference>
<dbReference type="PROSITE" id="PS00107">
    <property type="entry name" value="PROTEIN_KINASE_ATP"/>
    <property type="match status" value="1"/>
</dbReference>
<feature type="repeat" description="ANK" evidence="6">
    <location>
        <begin position="71"/>
        <end position="103"/>
    </location>
</feature>
<dbReference type="Pfam" id="PF00069">
    <property type="entry name" value="Pkinase"/>
    <property type="match status" value="1"/>
</dbReference>
<dbReference type="Proteomes" id="UP000688137">
    <property type="component" value="Unassembled WGS sequence"/>
</dbReference>
<dbReference type="PROSITE" id="PS50297">
    <property type="entry name" value="ANK_REP_REGION"/>
    <property type="match status" value="2"/>
</dbReference>
<dbReference type="SMART" id="SM00220">
    <property type="entry name" value="S_TKc"/>
    <property type="match status" value="1"/>
</dbReference>
<evidence type="ECO:0000313" key="10">
    <source>
        <dbReference type="EMBL" id="CAD8099090.1"/>
    </source>
</evidence>
<dbReference type="OMA" id="MINSMCE"/>
<reference evidence="10" key="1">
    <citation type="submission" date="2021-01" db="EMBL/GenBank/DDBJ databases">
        <authorList>
            <consortium name="Genoscope - CEA"/>
            <person name="William W."/>
        </authorList>
    </citation>
    <scope>NUCLEOTIDE SEQUENCE</scope>
</reference>
<dbReference type="FunFam" id="3.30.200.20:FF:000042">
    <property type="entry name" value="Aurora kinase A"/>
    <property type="match status" value="1"/>
</dbReference>
<keyword evidence="6" id="KW-0040">ANK repeat</keyword>
<evidence type="ECO:0000256" key="6">
    <source>
        <dbReference type="PROSITE-ProRule" id="PRU00023"/>
    </source>
</evidence>
<dbReference type="GO" id="GO:0005524">
    <property type="term" value="F:ATP binding"/>
    <property type="evidence" value="ECO:0007669"/>
    <property type="project" value="UniProtKB-UniRule"/>
</dbReference>
<sequence length="966" mass="113119">MNSTAQVLFLKVEQGNVNKVIEILQQYPNLIDLENVKSGQTCLTIACRKNDGAMIEKLINQGADINKTNRLNQSPLWICSFYNYRRTADFLLNQGADVNQQDKKGFSPLMIAAQRGNLETVALLLNAKANIQLLNKNQDTVFDVCKDYDTLQFMIQTLQIEEVRVKQPDKFKPKQQQNVNSMKSTQTKFSNNSYRREKSESIPNLNEEFYTIQTMINSMCEEMQLIFNESIQKFKNCILNNKNLIEAKKSISIEYEQIQQSQHIEDNIQFQYDNFQYEISRQIGRTLYSIIHNLDKAQVKSPSPKNKKYLSAEPLIEATIEEEQSTPLSQFRNQLKKVETPSQVKEPLSRGSVKGEDEKFNRMMTQKLEILNEMINSRIGNKKYKFDKSFFDERTIDCSFWEKSTQKINIDLNEHQYILFQKSRKSGFWVSRNYIILDSKLIKLRPNKNTIHQINLNKSKIEKIKYQNNQEKESCNRKKYGFRIIRNQICREFYSRSKELNQKIWDELKKQSLQITFKQDYIIEKMIGKGNFAKVYLCNKKSDKQQFAVKAFEKSKLINTETDRLALLKEISILRKLNYKGLIKMYEVYEDETHIYLIQEYLQGGELYQNIKKNNKYPENTVAKIIATLLESLEYLHKKSILHRDLKPENLILRKKGILDDIVITDFGLADFYDPLGNYIFQRCGTPGFVAPEVLQDKIYDQKVDIFSVGCLMYLLLAGKSPFKGSTYDEVVMRNYHCKIDYQSIESIISIQCLQLLKLLLHHRPSQRPNPKDALKHEWFMLNLDEKRYKELNNNDEQIQYTKQTTKSTLTDLGSSGFMKNFVGPYTCEKSEFSTPQISHPNNKQNNVLYTPQYTIMQSIQEQFKDSEQQISIKNLEDEFSDMMFEDESPQSHKLPQYQLIGKLKQVVDSNNSSYYTSPVIKKTPESNTKGLEIRTPILITQIIEKHTQPRVANKIMNNLKNFEQV</sequence>
<keyword evidence="3 7" id="KW-0547">Nucleotide-binding</keyword>
<evidence type="ECO:0000256" key="5">
    <source>
        <dbReference type="ARBA" id="ARBA00022840"/>
    </source>
</evidence>
<dbReference type="GO" id="GO:0005634">
    <property type="term" value="C:nucleus"/>
    <property type="evidence" value="ECO:0007669"/>
    <property type="project" value="TreeGrafter"/>
</dbReference>
<evidence type="ECO:0000313" key="11">
    <source>
        <dbReference type="Proteomes" id="UP000688137"/>
    </source>
</evidence>
<feature type="repeat" description="ANK" evidence="6">
    <location>
        <begin position="104"/>
        <end position="136"/>
    </location>
</feature>
<evidence type="ECO:0000256" key="8">
    <source>
        <dbReference type="SAM" id="MobiDB-lite"/>
    </source>
</evidence>
<keyword evidence="5 7" id="KW-0067">ATP-binding</keyword>
<evidence type="ECO:0000256" key="3">
    <source>
        <dbReference type="ARBA" id="ARBA00022741"/>
    </source>
</evidence>
<evidence type="ECO:0000256" key="2">
    <source>
        <dbReference type="ARBA" id="ARBA00022679"/>
    </source>
</evidence>
<evidence type="ECO:0000259" key="9">
    <source>
        <dbReference type="PROSITE" id="PS50011"/>
    </source>
</evidence>
<evidence type="ECO:0000256" key="4">
    <source>
        <dbReference type="ARBA" id="ARBA00022777"/>
    </source>
</evidence>
<keyword evidence="2" id="KW-0808">Transferase</keyword>
<dbReference type="GO" id="GO:0004674">
    <property type="term" value="F:protein serine/threonine kinase activity"/>
    <property type="evidence" value="ECO:0007669"/>
    <property type="project" value="UniProtKB-KW"/>
</dbReference>
<dbReference type="Pfam" id="PF00023">
    <property type="entry name" value="Ank"/>
    <property type="match status" value="1"/>
</dbReference>
<organism evidence="10 11">
    <name type="scientific">Paramecium primaurelia</name>
    <dbReference type="NCBI Taxonomy" id="5886"/>
    <lineage>
        <taxon>Eukaryota</taxon>
        <taxon>Sar</taxon>
        <taxon>Alveolata</taxon>
        <taxon>Ciliophora</taxon>
        <taxon>Intramacronucleata</taxon>
        <taxon>Oligohymenophorea</taxon>
        <taxon>Peniculida</taxon>
        <taxon>Parameciidae</taxon>
        <taxon>Paramecium</taxon>
    </lineage>
</organism>
<keyword evidence="4" id="KW-0418">Kinase</keyword>
<name>A0A8S1P7P3_PARPR</name>
<feature type="compositionally biased region" description="Polar residues" evidence="8">
    <location>
        <begin position="178"/>
        <end position="193"/>
    </location>
</feature>
<keyword evidence="11" id="KW-1185">Reference proteome</keyword>
<dbReference type="PANTHER" id="PTHR24345:SF0">
    <property type="entry name" value="CELL CYCLE SERINE_THREONINE-PROTEIN KINASE CDC5_MSD2"/>
    <property type="match status" value="1"/>
</dbReference>
<dbReference type="Pfam" id="PF12796">
    <property type="entry name" value="Ank_2"/>
    <property type="match status" value="1"/>
</dbReference>
<evidence type="ECO:0000256" key="7">
    <source>
        <dbReference type="PROSITE-ProRule" id="PRU10141"/>
    </source>
</evidence>
<evidence type="ECO:0000256" key="1">
    <source>
        <dbReference type="ARBA" id="ARBA00022527"/>
    </source>
</evidence>
<dbReference type="SMART" id="SM00248">
    <property type="entry name" value="ANK"/>
    <property type="match status" value="3"/>
</dbReference>
<gene>
    <name evidence="10" type="ORF">PPRIM_AZ9-3.1.T1080163</name>
</gene>
<feature type="region of interest" description="Disordered" evidence="8">
    <location>
        <begin position="170"/>
        <end position="197"/>
    </location>
</feature>
<accession>A0A8S1P7P3</accession>
<feature type="domain" description="Protein kinase" evidence="9">
    <location>
        <begin position="521"/>
        <end position="780"/>
    </location>
</feature>
<dbReference type="PROSITE" id="PS50011">
    <property type="entry name" value="PROTEIN_KINASE_DOM"/>
    <property type="match status" value="1"/>
</dbReference>
<protein>
    <recommendedName>
        <fullName evidence="9">Protein kinase domain-containing protein</fullName>
    </recommendedName>
</protein>
<comment type="caution">
    <text evidence="10">The sequence shown here is derived from an EMBL/GenBank/DDBJ whole genome shotgun (WGS) entry which is preliminary data.</text>
</comment>
<feature type="repeat" description="ANK" evidence="6">
    <location>
        <begin position="38"/>
        <end position="70"/>
    </location>
</feature>